<dbReference type="SUPFAM" id="SSF46785">
    <property type="entry name" value="Winged helix' DNA-binding domain"/>
    <property type="match status" value="2"/>
</dbReference>
<evidence type="ECO:0000256" key="1">
    <source>
        <dbReference type="ARBA" id="ARBA00038283"/>
    </source>
</evidence>
<dbReference type="GO" id="GO:0003887">
    <property type="term" value="F:DNA-directed DNA polymerase activity"/>
    <property type="evidence" value="ECO:0007669"/>
    <property type="project" value="InterPro"/>
</dbReference>
<proteinExistence type="inferred from homology"/>
<feature type="domain" description="Initiator Rep protein WH1" evidence="2">
    <location>
        <begin position="22"/>
        <end position="171"/>
    </location>
</feature>
<dbReference type="Gene3D" id="1.10.10.10">
    <property type="entry name" value="Winged helix-like DNA-binding domain superfamily/Winged helix DNA-binding domain"/>
    <property type="match status" value="2"/>
</dbReference>
<dbReference type="InterPro" id="IPR036388">
    <property type="entry name" value="WH-like_DNA-bd_sf"/>
</dbReference>
<dbReference type="Pfam" id="PF01051">
    <property type="entry name" value="Rep3_N"/>
    <property type="match status" value="1"/>
</dbReference>
<keyword evidence="4" id="KW-1185">Reference proteome</keyword>
<organism evidence="3 4">
    <name type="scientific">Vibrio sinensis</name>
    <dbReference type="NCBI Taxonomy" id="2302434"/>
    <lineage>
        <taxon>Bacteria</taxon>
        <taxon>Pseudomonadati</taxon>
        <taxon>Pseudomonadota</taxon>
        <taxon>Gammaproteobacteria</taxon>
        <taxon>Vibrionales</taxon>
        <taxon>Vibrionaceae</taxon>
        <taxon>Vibrio</taxon>
    </lineage>
</organism>
<accession>A0A3A6QA01</accession>
<sequence length="349" mass="40305">MNSSRQNITTEFYKELPQNFFKKSHELIFSRLDLTAREHDMLALFLSRLHKDHWSDYQAGKDVLAPQYTFHSDVLKDWFGISSKQLYPTLKPVAERLSGRKIGLSNDEVEMFDFLPLFARVTYKSGSLSIVPNAELMTAYLAQSAGHAQVNHKSFRALKSEHSKRLYAILSRFKSPGTKLHPQSITQLHGLFGLLDERGKLSKKSYTNNKVFIERCIRKPITEMMQCPEIFSELEFLIDEKSGSYGYRPIQRGRKIIQLEFLFRWKVSDNKGEAAYRKKLEEELVPDNPMLILAKDAYHVVMSYPLKGELTAHQALALKTVLEGILLLPEDMPFNSSFMARLKKMDFDL</sequence>
<dbReference type="AlphaFoldDB" id="A0A3A6QA01"/>
<dbReference type="RefSeq" id="WP_120033708.1">
    <property type="nucleotide sequence ID" value="NZ_QVMU01000019.1"/>
</dbReference>
<evidence type="ECO:0000259" key="2">
    <source>
        <dbReference type="Pfam" id="PF01051"/>
    </source>
</evidence>
<dbReference type="Proteomes" id="UP000273252">
    <property type="component" value="Unassembled WGS sequence"/>
</dbReference>
<dbReference type="InterPro" id="IPR000525">
    <property type="entry name" value="Initiator_Rep_WH1"/>
</dbReference>
<dbReference type="OrthoDB" id="5810823at2"/>
<gene>
    <name evidence="3" type="ORF">DZ860_17025</name>
</gene>
<dbReference type="InterPro" id="IPR036390">
    <property type="entry name" value="WH_DNA-bd_sf"/>
</dbReference>
<reference evidence="3 4" key="1">
    <citation type="submission" date="2018-08" db="EMBL/GenBank/DDBJ databases">
        <title>Vibrio isolated from the Eastern China Marginal Seas.</title>
        <authorList>
            <person name="Li Y."/>
        </authorList>
    </citation>
    <scope>NUCLEOTIDE SEQUENCE [LARGE SCALE GENOMIC DNA]</scope>
    <source>
        <strain evidence="3 4">BEI233</strain>
    </source>
</reference>
<evidence type="ECO:0000313" key="3">
    <source>
        <dbReference type="EMBL" id="RJX68697.1"/>
    </source>
</evidence>
<protein>
    <submittedName>
        <fullName evidence="3">Replication initiation protein</fullName>
    </submittedName>
</protein>
<name>A0A3A6QA01_9VIBR</name>
<comment type="similarity">
    <text evidence="1">Belongs to the initiator RepB protein family.</text>
</comment>
<evidence type="ECO:0000313" key="4">
    <source>
        <dbReference type="Proteomes" id="UP000273252"/>
    </source>
</evidence>
<comment type="caution">
    <text evidence="3">The sequence shown here is derived from an EMBL/GenBank/DDBJ whole genome shotgun (WGS) entry which is preliminary data.</text>
</comment>
<dbReference type="GO" id="GO:0006270">
    <property type="term" value="P:DNA replication initiation"/>
    <property type="evidence" value="ECO:0007669"/>
    <property type="project" value="InterPro"/>
</dbReference>
<dbReference type="EMBL" id="QVMU01000019">
    <property type="protein sequence ID" value="RJX68697.1"/>
    <property type="molecule type" value="Genomic_DNA"/>
</dbReference>